<protein>
    <submittedName>
        <fullName evidence="2">Uncharacterized protein</fullName>
    </submittedName>
</protein>
<accession>A0A8T0TEC9</accession>
<dbReference type="EMBL" id="CM029044">
    <property type="protein sequence ID" value="KAG2606926.1"/>
    <property type="molecule type" value="Genomic_DNA"/>
</dbReference>
<dbReference type="AlphaFoldDB" id="A0A8T0TEC9"/>
<evidence type="ECO:0000256" key="1">
    <source>
        <dbReference type="SAM" id="MobiDB-lite"/>
    </source>
</evidence>
<proteinExistence type="predicted"/>
<name>A0A8T0TEC9_PANVG</name>
<feature type="compositionally biased region" description="Basic residues" evidence="1">
    <location>
        <begin position="70"/>
        <end position="84"/>
    </location>
</feature>
<feature type="compositionally biased region" description="Low complexity" evidence="1">
    <location>
        <begin position="85"/>
        <end position="127"/>
    </location>
</feature>
<feature type="compositionally biased region" description="Basic and acidic residues" evidence="1">
    <location>
        <begin position="156"/>
        <end position="167"/>
    </location>
</feature>
<evidence type="ECO:0000313" key="3">
    <source>
        <dbReference type="Proteomes" id="UP000823388"/>
    </source>
</evidence>
<dbReference type="Proteomes" id="UP000823388">
    <property type="component" value="Chromosome 4N"/>
</dbReference>
<feature type="region of interest" description="Disordered" evidence="1">
    <location>
        <begin position="1"/>
        <end position="167"/>
    </location>
</feature>
<evidence type="ECO:0000313" key="2">
    <source>
        <dbReference type="EMBL" id="KAG2606926.1"/>
    </source>
</evidence>
<reference evidence="2" key="1">
    <citation type="submission" date="2020-05" db="EMBL/GenBank/DDBJ databases">
        <title>WGS assembly of Panicum virgatum.</title>
        <authorList>
            <person name="Lovell J.T."/>
            <person name="Jenkins J."/>
            <person name="Shu S."/>
            <person name="Juenger T.E."/>
            <person name="Schmutz J."/>
        </authorList>
    </citation>
    <scope>NUCLEOTIDE SEQUENCE</scope>
    <source>
        <strain evidence="2">AP13</strain>
    </source>
</reference>
<gene>
    <name evidence="2" type="ORF">PVAP13_4NG201411</name>
</gene>
<organism evidence="2 3">
    <name type="scientific">Panicum virgatum</name>
    <name type="common">Blackwell switchgrass</name>
    <dbReference type="NCBI Taxonomy" id="38727"/>
    <lineage>
        <taxon>Eukaryota</taxon>
        <taxon>Viridiplantae</taxon>
        <taxon>Streptophyta</taxon>
        <taxon>Embryophyta</taxon>
        <taxon>Tracheophyta</taxon>
        <taxon>Spermatophyta</taxon>
        <taxon>Magnoliopsida</taxon>
        <taxon>Liliopsida</taxon>
        <taxon>Poales</taxon>
        <taxon>Poaceae</taxon>
        <taxon>PACMAD clade</taxon>
        <taxon>Panicoideae</taxon>
        <taxon>Panicodae</taxon>
        <taxon>Paniceae</taxon>
        <taxon>Panicinae</taxon>
        <taxon>Panicum</taxon>
        <taxon>Panicum sect. Hiantes</taxon>
    </lineage>
</organism>
<keyword evidence="3" id="KW-1185">Reference proteome</keyword>
<comment type="caution">
    <text evidence="2">The sequence shown here is derived from an EMBL/GenBank/DDBJ whole genome shotgun (WGS) entry which is preliminary data.</text>
</comment>
<feature type="compositionally biased region" description="Polar residues" evidence="1">
    <location>
        <begin position="1"/>
        <end position="21"/>
    </location>
</feature>
<sequence length="167" mass="17086">MRSASMIQSYPRQKFGSTSPLFSRYTRGGGGAPLGSGRRWRRPQASVGRRGARGEAGDGCGRRAGPGRQRYGRGRPRHGARGRGRVASGRRGARPRPAAARGTGPRAVSAAAAVGGPAAGSEGPVAARGTAVTRLRGGYGGVAGAWPGRCNGSGREQGRGRPGRVDE</sequence>